<dbReference type="SUPFAM" id="SSF51246">
    <property type="entry name" value="Rudiment single hybrid motif"/>
    <property type="match status" value="1"/>
</dbReference>
<protein>
    <recommendedName>
        <fullName evidence="2">biotin carboxylase</fullName>
        <ecNumber evidence="2">6.3.4.14</ecNumber>
    </recommendedName>
</protein>
<evidence type="ECO:0000313" key="11">
    <source>
        <dbReference type="EMBL" id="PSL05967.1"/>
    </source>
</evidence>
<accession>A0A2P8E985</accession>
<dbReference type="Pfam" id="PF02786">
    <property type="entry name" value="CPSase_L_D2"/>
    <property type="match status" value="1"/>
</dbReference>
<dbReference type="InterPro" id="IPR011764">
    <property type="entry name" value="Biotin_carboxylation_dom"/>
</dbReference>
<evidence type="ECO:0000256" key="4">
    <source>
        <dbReference type="ARBA" id="ARBA00022741"/>
    </source>
</evidence>
<dbReference type="PROSITE" id="PS50975">
    <property type="entry name" value="ATP_GRASP"/>
    <property type="match status" value="1"/>
</dbReference>
<evidence type="ECO:0000256" key="8">
    <source>
        <dbReference type="PROSITE-ProRule" id="PRU00409"/>
    </source>
</evidence>
<evidence type="ECO:0000259" key="9">
    <source>
        <dbReference type="PROSITE" id="PS50975"/>
    </source>
</evidence>
<dbReference type="SUPFAM" id="SSF56059">
    <property type="entry name" value="Glutathione synthetase ATP-binding domain-like"/>
    <property type="match status" value="1"/>
</dbReference>
<proteinExistence type="predicted"/>
<dbReference type="Gene3D" id="3.30.470.20">
    <property type="entry name" value="ATP-grasp fold, B domain"/>
    <property type="match status" value="1"/>
</dbReference>
<keyword evidence="4 8" id="KW-0547">Nucleotide-binding</keyword>
<dbReference type="EMBL" id="PYGE01000003">
    <property type="protein sequence ID" value="PSL05967.1"/>
    <property type="molecule type" value="Genomic_DNA"/>
</dbReference>
<comment type="catalytic activity">
    <reaction evidence="7">
        <text>N(6)-biotinyl-L-lysyl-[protein] + hydrogencarbonate + ATP = N(6)-carboxybiotinyl-L-lysyl-[protein] + ADP + phosphate + H(+)</text>
        <dbReference type="Rhea" id="RHEA:13501"/>
        <dbReference type="Rhea" id="RHEA-COMP:10505"/>
        <dbReference type="Rhea" id="RHEA-COMP:10506"/>
        <dbReference type="ChEBI" id="CHEBI:15378"/>
        <dbReference type="ChEBI" id="CHEBI:17544"/>
        <dbReference type="ChEBI" id="CHEBI:30616"/>
        <dbReference type="ChEBI" id="CHEBI:43474"/>
        <dbReference type="ChEBI" id="CHEBI:83144"/>
        <dbReference type="ChEBI" id="CHEBI:83145"/>
        <dbReference type="ChEBI" id="CHEBI:456216"/>
        <dbReference type="EC" id="6.3.4.14"/>
    </reaction>
</comment>
<dbReference type="PANTHER" id="PTHR48095">
    <property type="entry name" value="PYRUVATE CARBOXYLASE SUBUNIT A"/>
    <property type="match status" value="1"/>
</dbReference>
<evidence type="ECO:0000259" key="10">
    <source>
        <dbReference type="PROSITE" id="PS50979"/>
    </source>
</evidence>
<evidence type="ECO:0000256" key="1">
    <source>
        <dbReference type="ARBA" id="ARBA00003761"/>
    </source>
</evidence>
<dbReference type="AlphaFoldDB" id="A0A2P8E985"/>
<dbReference type="FunFam" id="3.40.50.20:FF:000010">
    <property type="entry name" value="Propionyl-CoA carboxylase subunit alpha"/>
    <property type="match status" value="1"/>
</dbReference>
<dbReference type="InterPro" id="IPR016185">
    <property type="entry name" value="PreATP-grasp_dom_sf"/>
</dbReference>
<keyword evidence="3" id="KW-0436">Ligase</keyword>
<reference evidence="11 12" key="1">
    <citation type="submission" date="2018-03" db="EMBL/GenBank/DDBJ databases">
        <title>Genomic Encyclopedia of Archaeal and Bacterial Type Strains, Phase II (KMG-II): from individual species to whole genera.</title>
        <authorList>
            <person name="Goeker M."/>
        </authorList>
    </citation>
    <scope>NUCLEOTIDE SEQUENCE [LARGE SCALE GENOMIC DNA]</scope>
    <source>
        <strain evidence="11 12">DSM 45211</strain>
    </source>
</reference>
<dbReference type="PROSITE" id="PS00866">
    <property type="entry name" value="CPSASE_1"/>
    <property type="match status" value="1"/>
</dbReference>
<evidence type="ECO:0000256" key="3">
    <source>
        <dbReference type="ARBA" id="ARBA00022598"/>
    </source>
</evidence>
<comment type="caution">
    <text evidence="11">The sequence shown here is derived from an EMBL/GenBank/DDBJ whole genome shotgun (WGS) entry which is preliminary data.</text>
</comment>
<evidence type="ECO:0000313" key="12">
    <source>
        <dbReference type="Proteomes" id="UP000243528"/>
    </source>
</evidence>
<keyword evidence="5 8" id="KW-0067">ATP-binding</keyword>
<dbReference type="InterPro" id="IPR011761">
    <property type="entry name" value="ATP-grasp"/>
</dbReference>
<evidence type="ECO:0000256" key="2">
    <source>
        <dbReference type="ARBA" id="ARBA00013263"/>
    </source>
</evidence>
<gene>
    <name evidence="11" type="ORF">CLV30_103121</name>
</gene>
<dbReference type="SUPFAM" id="SSF52440">
    <property type="entry name" value="PreATP-grasp domain"/>
    <property type="match status" value="1"/>
</dbReference>
<feature type="domain" description="ATP-grasp" evidence="9">
    <location>
        <begin position="115"/>
        <end position="311"/>
    </location>
</feature>
<dbReference type="InterPro" id="IPR011054">
    <property type="entry name" value="Rudment_hybrid_motif"/>
</dbReference>
<dbReference type="Pfam" id="PF02785">
    <property type="entry name" value="Biotin_carb_C"/>
    <property type="match status" value="1"/>
</dbReference>
<dbReference type="InterPro" id="IPR005479">
    <property type="entry name" value="CPAse_ATP-bd"/>
</dbReference>
<evidence type="ECO:0000256" key="7">
    <source>
        <dbReference type="ARBA" id="ARBA00048600"/>
    </source>
</evidence>
<dbReference type="InterPro" id="IPR051602">
    <property type="entry name" value="ACC_Biotin_Carboxylase"/>
</dbReference>
<dbReference type="EC" id="6.3.4.14" evidence="2"/>
<organism evidence="11 12">
    <name type="scientific">Haloactinopolyspora alba</name>
    <dbReference type="NCBI Taxonomy" id="648780"/>
    <lineage>
        <taxon>Bacteria</taxon>
        <taxon>Bacillati</taxon>
        <taxon>Actinomycetota</taxon>
        <taxon>Actinomycetes</taxon>
        <taxon>Jiangellales</taxon>
        <taxon>Jiangellaceae</taxon>
        <taxon>Haloactinopolyspora</taxon>
    </lineage>
</organism>
<dbReference type="PANTHER" id="PTHR48095:SF2">
    <property type="entry name" value="BIOTIN CARBOXYLASE, CHLOROPLASTIC"/>
    <property type="match status" value="1"/>
</dbReference>
<dbReference type="PROSITE" id="PS50979">
    <property type="entry name" value="BC"/>
    <property type="match status" value="1"/>
</dbReference>
<dbReference type="GO" id="GO:0004075">
    <property type="term" value="F:biotin carboxylase activity"/>
    <property type="evidence" value="ECO:0007669"/>
    <property type="project" value="UniProtKB-EC"/>
</dbReference>
<dbReference type="Pfam" id="PF00289">
    <property type="entry name" value="Biotin_carb_N"/>
    <property type="match status" value="1"/>
</dbReference>
<keyword evidence="12" id="KW-1185">Reference proteome</keyword>
<dbReference type="InterPro" id="IPR005481">
    <property type="entry name" value="BC-like_N"/>
</dbReference>
<sequence>MVANRGEIALRVVRACRDAGIASVVAHSGRDRDTEAVRLADESVQIGPSTPAKSYLNAAAIIQAALQTGAEAVHPGYGFLSENPDFADACERAGVVFVGPSAATIERLGSKVEARALMSEAEVPLLPGSPGTVGPSAALEVAERIGFPVIVKASAGGGGLGMRVIDGPGGFEDAFRATRATAGTLFGDPRVYVEKYLETARHVEIQVLCDGHGGAVHLGTRDCSLQRRHQKLVEEAPAPGLPTAVLDEMGEAARRGAVLAGYRGACTFEFVVHPDGSYYFLEVNCRIQVEHPVTELITGIDIVQEQLRVAAGEPLSVTQEDVDPRGVAIECRINAEDPDRDFAPAPGRIEEFVPAAGPFVRVDSYVRPGYQVPAEYDSLLAKLVVWAPDRDGACARMERALSEFRLSGPNVRTTREFLAAVIDHPDFRDATHSTSLVESWWCEPTPDEPEVPAPE</sequence>
<keyword evidence="6" id="KW-0092">Biotin</keyword>
<evidence type="ECO:0000256" key="6">
    <source>
        <dbReference type="ARBA" id="ARBA00023267"/>
    </source>
</evidence>
<name>A0A2P8E985_9ACTN</name>
<dbReference type="Proteomes" id="UP000243528">
    <property type="component" value="Unassembled WGS sequence"/>
</dbReference>
<evidence type="ECO:0000256" key="5">
    <source>
        <dbReference type="ARBA" id="ARBA00022840"/>
    </source>
</evidence>
<dbReference type="InterPro" id="IPR005482">
    <property type="entry name" value="Biotin_COase_C"/>
</dbReference>
<dbReference type="SMART" id="SM00878">
    <property type="entry name" value="Biotin_carb_C"/>
    <property type="match status" value="1"/>
</dbReference>
<dbReference type="GO" id="GO:0005524">
    <property type="term" value="F:ATP binding"/>
    <property type="evidence" value="ECO:0007669"/>
    <property type="project" value="UniProtKB-UniRule"/>
</dbReference>
<dbReference type="GO" id="GO:0046872">
    <property type="term" value="F:metal ion binding"/>
    <property type="evidence" value="ECO:0007669"/>
    <property type="project" value="InterPro"/>
</dbReference>
<feature type="domain" description="Biotin carboxylation" evidence="10">
    <location>
        <begin position="1"/>
        <end position="442"/>
    </location>
</feature>
<comment type="function">
    <text evidence="1">This protein is a component of the acetyl coenzyme A carboxylase complex; first, biotin carboxylase catalyzes the carboxylation of the carrier protein and then the transcarboxylase transfers the carboxyl group to form malonyl-CoA.</text>
</comment>